<accession>A0A822YYK6</accession>
<dbReference type="AlphaFoldDB" id="A0A822YYK6"/>
<gene>
    <name evidence="1" type="ORF">HUJ06_013517</name>
</gene>
<comment type="caution">
    <text evidence="1">The sequence shown here is derived from an EMBL/GenBank/DDBJ whole genome shotgun (WGS) entry which is preliminary data.</text>
</comment>
<sequence length="37" mass="4379">MTELHISKVNDSVYQWCEVCAPFVNDLQWGVRRVLKN</sequence>
<dbReference type="EMBL" id="DUZY01000005">
    <property type="protein sequence ID" value="DAD39194.1"/>
    <property type="molecule type" value="Genomic_DNA"/>
</dbReference>
<dbReference type="Proteomes" id="UP000607653">
    <property type="component" value="Unassembled WGS sequence"/>
</dbReference>
<proteinExistence type="predicted"/>
<protein>
    <submittedName>
        <fullName evidence="1">Uncharacterized protein</fullName>
    </submittedName>
</protein>
<keyword evidence="2" id="KW-1185">Reference proteome</keyword>
<evidence type="ECO:0000313" key="1">
    <source>
        <dbReference type="EMBL" id="DAD39194.1"/>
    </source>
</evidence>
<organism evidence="1 2">
    <name type="scientific">Nelumbo nucifera</name>
    <name type="common">Sacred lotus</name>
    <dbReference type="NCBI Taxonomy" id="4432"/>
    <lineage>
        <taxon>Eukaryota</taxon>
        <taxon>Viridiplantae</taxon>
        <taxon>Streptophyta</taxon>
        <taxon>Embryophyta</taxon>
        <taxon>Tracheophyta</taxon>
        <taxon>Spermatophyta</taxon>
        <taxon>Magnoliopsida</taxon>
        <taxon>Proteales</taxon>
        <taxon>Nelumbonaceae</taxon>
        <taxon>Nelumbo</taxon>
    </lineage>
</organism>
<name>A0A822YYK6_NELNU</name>
<evidence type="ECO:0000313" key="2">
    <source>
        <dbReference type="Proteomes" id="UP000607653"/>
    </source>
</evidence>
<reference evidence="1 2" key="1">
    <citation type="journal article" date="2020" name="Mol. Biol. Evol.">
        <title>Distinct Expression and Methylation Patterns for Genes with Different Fates following a Single Whole-Genome Duplication in Flowering Plants.</title>
        <authorList>
            <person name="Shi T."/>
            <person name="Rahmani R.S."/>
            <person name="Gugger P.F."/>
            <person name="Wang M."/>
            <person name="Li H."/>
            <person name="Zhang Y."/>
            <person name="Li Z."/>
            <person name="Wang Q."/>
            <person name="Van de Peer Y."/>
            <person name="Marchal K."/>
            <person name="Chen J."/>
        </authorList>
    </citation>
    <scope>NUCLEOTIDE SEQUENCE [LARGE SCALE GENOMIC DNA]</scope>
    <source>
        <tissue evidence="1">Leaf</tissue>
    </source>
</reference>